<dbReference type="EMBL" id="JBHSFK010000020">
    <property type="protein sequence ID" value="MFC4503422.1"/>
    <property type="molecule type" value="Genomic_DNA"/>
</dbReference>
<evidence type="ECO:0000256" key="6">
    <source>
        <dbReference type="SAM" id="MobiDB-lite"/>
    </source>
</evidence>
<dbReference type="SUPFAM" id="SSF47090">
    <property type="entry name" value="PGBD-like"/>
    <property type="match status" value="1"/>
</dbReference>
<feature type="binding site" evidence="5">
    <location>
        <position position="68"/>
    </location>
    <ligand>
        <name>ATP</name>
        <dbReference type="ChEBI" id="CHEBI:30616"/>
    </ligand>
</feature>
<comment type="caution">
    <text evidence="8">The sequence shown here is derived from an EMBL/GenBank/DDBJ whole genome shotgun (WGS) entry which is preliminary data.</text>
</comment>
<dbReference type="Pfam" id="PF00652">
    <property type="entry name" value="Ricin_B_lectin"/>
    <property type="match status" value="1"/>
</dbReference>
<dbReference type="InterPro" id="IPR017441">
    <property type="entry name" value="Protein_kinase_ATP_BS"/>
</dbReference>
<dbReference type="GO" id="GO:0016301">
    <property type="term" value="F:kinase activity"/>
    <property type="evidence" value="ECO:0007669"/>
    <property type="project" value="UniProtKB-KW"/>
</dbReference>
<dbReference type="RefSeq" id="WP_381178124.1">
    <property type="nucleotide sequence ID" value="NZ_JBHSFK010000020.1"/>
</dbReference>
<evidence type="ECO:0000259" key="7">
    <source>
        <dbReference type="PROSITE" id="PS50011"/>
    </source>
</evidence>
<dbReference type="CDD" id="cd00161">
    <property type="entry name" value="beta-trefoil_Ricin-like"/>
    <property type="match status" value="1"/>
</dbReference>
<dbReference type="PROSITE" id="PS50011">
    <property type="entry name" value="PROTEIN_KINASE_DOM"/>
    <property type="match status" value="1"/>
</dbReference>
<accession>A0ABV9AU76</accession>
<dbReference type="SUPFAM" id="SSF50370">
    <property type="entry name" value="Ricin B-like lectins"/>
    <property type="match status" value="1"/>
</dbReference>
<feature type="compositionally biased region" description="Polar residues" evidence="6">
    <location>
        <begin position="497"/>
        <end position="510"/>
    </location>
</feature>
<feature type="region of interest" description="Disordered" evidence="6">
    <location>
        <begin position="489"/>
        <end position="548"/>
    </location>
</feature>
<dbReference type="Gene3D" id="1.10.510.10">
    <property type="entry name" value="Transferase(Phosphotransferase) domain 1"/>
    <property type="match status" value="1"/>
</dbReference>
<gene>
    <name evidence="8" type="ORF">ACFPIH_28560</name>
</gene>
<dbReference type="Gene3D" id="3.30.200.20">
    <property type="entry name" value="Phosphorylase Kinase, domain 1"/>
    <property type="match status" value="1"/>
</dbReference>
<feature type="region of interest" description="Disordered" evidence="6">
    <location>
        <begin position="424"/>
        <end position="461"/>
    </location>
</feature>
<evidence type="ECO:0000256" key="3">
    <source>
        <dbReference type="ARBA" id="ARBA00022777"/>
    </source>
</evidence>
<keyword evidence="2 5" id="KW-0547">Nucleotide-binding</keyword>
<evidence type="ECO:0000256" key="2">
    <source>
        <dbReference type="ARBA" id="ARBA00022741"/>
    </source>
</evidence>
<evidence type="ECO:0000313" key="8">
    <source>
        <dbReference type="EMBL" id="MFC4503422.1"/>
    </source>
</evidence>
<keyword evidence="3 8" id="KW-0418">Kinase</keyword>
<dbReference type="InterPro" id="IPR002477">
    <property type="entry name" value="Peptidoglycan-bd-like"/>
</dbReference>
<feature type="region of interest" description="Disordered" evidence="6">
    <location>
        <begin position="323"/>
        <end position="389"/>
    </location>
</feature>
<evidence type="ECO:0000256" key="4">
    <source>
        <dbReference type="ARBA" id="ARBA00022840"/>
    </source>
</evidence>
<dbReference type="InterPro" id="IPR000719">
    <property type="entry name" value="Prot_kinase_dom"/>
</dbReference>
<organism evidence="8 9">
    <name type="scientific">Streptomyces vulcanius</name>
    <dbReference type="NCBI Taxonomy" id="1441876"/>
    <lineage>
        <taxon>Bacteria</taxon>
        <taxon>Bacillati</taxon>
        <taxon>Actinomycetota</taxon>
        <taxon>Actinomycetes</taxon>
        <taxon>Kitasatosporales</taxon>
        <taxon>Streptomycetaceae</taxon>
        <taxon>Streptomyces</taxon>
    </lineage>
</organism>
<dbReference type="InterPro" id="IPR000772">
    <property type="entry name" value="Ricin_B_lectin"/>
</dbReference>
<dbReference type="InterPro" id="IPR036365">
    <property type="entry name" value="PGBD-like_sf"/>
</dbReference>
<dbReference type="Pfam" id="PF01471">
    <property type="entry name" value="PG_binding_1"/>
    <property type="match status" value="1"/>
</dbReference>
<dbReference type="InterPro" id="IPR036366">
    <property type="entry name" value="PGBDSf"/>
</dbReference>
<feature type="compositionally biased region" description="Low complexity" evidence="6">
    <location>
        <begin position="424"/>
        <end position="449"/>
    </location>
</feature>
<protein>
    <submittedName>
        <fullName evidence="8">Protein kinase</fullName>
    </submittedName>
</protein>
<keyword evidence="1" id="KW-0808">Transferase</keyword>
<dbReference type="PROSITE" id="PS00107">
    <property type="entry name" value="PROTEIN_KINASE_ATP"/>
    <property type="match status" value="1"/>
</dbReference>
<dbReference type="SMART" id="SM00220">
    <property type="entry name" value="S_TKc"/>
    <property type="match status" value="1"/>
</dbReference>
<dbReference type="CDD" id="cd14014">
    <property type="entry name" value="STKc_PknB_like"/>
    <property type="match status" value="1"/>
</dbReference>
<dbReference type="Gene3D" id="2.80.10.50">
    <property type="match status" value="1"/>
</dbReference>
<dbReference type="SUPFAM" id="SSF56112">
    <property type="entry name" value="Protein kinase-like (PK-like)"/>
    <property type="match status" value="1"/>
</dbReference>
<feature type="compositionally biased region" description="Low complexity" evidence="6">
    <location>
        <begin position="515"/>
        <end position="527"/>
    </location>
</feature>
<dbReference type="PANTHER" id="PTHR43289">
    <property type="entry name" value="MITOGEN-ACTIVATED PROTEIN KINASE KINASE KINASE 20-RELATED"/>
    <property type="match status" value="1"/>
</dbReference>
<dbReference type="InterPro" id="IPR011009">
    <property type="entry name" value="Kinase-like_dom_sf"/>
</dbReference>
<name>A0ABV9AU76_9ACTN</name>
<dbReference type="Proteomes" id="UP001595839">
    <property type="component" value="Unassembled WGS sequence"/>
</dbReference>
<sequence length="779" mass="78569">MSDPLHSRSRALAYAAAGMEPPAPVPLRRTDPERVGPYVLLSVLGSGGMGLVYLGRNTEGGPGPAAVKVIRPEYAEDPRFRKRFEREVGALGLVQAAHTVRLLGSGDDGGLLWVATEYIPGPTLDDVVEELGSIDAAAAWRLMADVGRAIEAMSRAGIVHRDLKPSNVILAADGARVIDFGIVQAADSTSITTTGQNVGTVAFMSPEQVRGQEVTAASDVFTLASTLTYAVTGSAPFGEGTGVDVLHRVAFDPPREEVLAKVAAADRELAAFVRLCLQKEPELRPAPDVVFRTAIGHQLAAPAGDPPGAGKRAGFAAFPASAAQAGPALPPGRDSSPELSSFSPFGAAPGTDAAPGAASSPAPGVSSTPGPFSPFGTAPEAGSSVGAGASSVPGSFSPFGSSPGSGSSSAVSGALGVPAAQAGAAASSGPGALAPGGPATGPSGSPSVADPATALPRERRRQRRNVVLAAAVAALVTGGLTVALLSRGDTPAAAGPEQTSTPTAAQNPAQPSGPAPDTASATPSATETEPDDGPTASHSATTPALDPKKLDLRATASCLAELASGSHGDCVAALQYLLSGYGLQVTVDGRFGAQTLAAVKVFQTEAGLTADGRVGPETRQLLYSKPRGAVRSGRVTVTESVHSVDVARCLDADTGTAGQTEQTVQVWECTGAPQQKWALYPVPGQAAHYTVVNLGNHRCLESGADGAGQNGNQIHSTRCSGLRAQRWSLGTSGVAGVKTLVSVPDGFCLDAEAATSGQDGQRVQAWSCAGSSNQAWKWG</sequence>
<keyword evidence="9" id="KW-1185">Reference proteome</keyword>
<proteinExistence type="predicted"/>
<dbReference type="PROSITE" id="PS50231">
    <property type="entry name" value="RICIN_B_LECTIN"/>
    <property type="match status" value="1"/>
</dbReference>
<feature type="compositionally biased region" description="Low complexity" evidence="6">
    <location>
        <begin position="344"/>
        <end position="370"/>
    </location>
</feature>
<evidence type="ECO:0000256" key="5">
    <source>
        <dbReference type="PROSITE-ProRule" id="PRU10141"/>
    </source>
</evidence>
<dbReference type="SMART" id="SM00458">
    <property type="entry name" value="RICIN"/>
    <property type="match status" value="1"/>
</dbReference>
<dbReference type="PROSITE" id="PS00108">
    <property type="entry name" value="PROTEIN_KINASE_ST"/>
    <property type="match status" value="1"/>
</dbReference>
<feature type="domain" description="Protein kinase" evidence="7">
    <location>
        <begin position="38"/>
        <end position="300"/>
    </location>
</feature>
<reference evidence="9" key="1">
    <citation type="journal article" date="2019" name="Int. J. Syst. Evol. Microbiol.">
        <title>The Global Catalogue of Microorganisms (GCM) 10K type strain sequencing project: providing services to taxonomists for standard genome sequencing and annotation.</title>
        <authorList>
            <consortium name="The Broad Institute Genomics Platform"/>
            <consortium name="The Broad Institute Genome Sequencing Center for Infectious Disease"/>
            <person name="Wu L."/>
            <person name="Ma J."/>
        </authorList>
    </citation>
    <scope>NUCLEOTIDE SEQUENCE [LARGE SCALE GENOMIC DNA]</scope>
    <source>
        <strain evidence="9">CGMCC 4.7177</strain>
    </source>
</reference>
<dbReference type="Pfam" id="PF00069">
    <property type="entry name" value="Pkinase"/>
    <property type="match status" value="1"/>
</dbReference>
<evidence type="ECO:0000256" key="1">
    <source>
        <dbReference type="ARBA" id="ARBA00022679"/>
    </source>
</evidence>
<dbReference type="InterPro" id="IPR035992">
    <property type="entry name" value="Ricin_B-like_lectins"/>
</dbReference>
<dbReference type="InterPro" id="IPR008271">
    <property type="entry name" value="Ser/Thr_kinase_AS"/>
</dbReference>
<dbReference type="PANTHER" id="PTHR43289:SF34">
    <property type="entry name" value="SERINE_THREONINE-PROTEIN KINASE YBDM-RELATED"/>
    <property type="match status" value="1"/>
</dbReference>
<keyword evidence="4 5" id="KW-0067">ATP-binding</keyword>
<dbReference type="Gene3D" id="1.10.101.10">
    <property type="entry name" value="PGBD-like superfamily/PGBD"/>
    <property type="match status" value="1"/>
</dbReference>
<evidence type="ECO:0000313" key="9">
    <source>
        <dbReference type="Proteomes" id="UP001595839"/>
    </source>
</evidence>